<evidence type="ECO:0000256" key="4">
    <source>
        <dbReference type="ARBA" id="ARBA00022630"/>
    </source>
</evidence>
<comment type="similarity">
    <text evidence="3 10">Belongs to the acyl-CoA dehydrogenase family.</text>
</comment>
<comment type="function">
    <text evidence="7">Catalyzes the dehydrogenation at the alpha-beta position of ACP-bound acyl chains. This results in the introduction of a double bond in the lipidic chain, which is further transferred to the epsilon-amino group of lysine residue in the mycobactin core by MbtK.</text>
</comment>
<name>A0A2A4FVD1_9SPHN</name>
<evidence type="ECO:0000259" key="13">
    <source>
        <dbReference type="Pfam" id="PF02771"/>
    </source>
</evidence>
<reference evidence="14 15" key="1">
    <citation type="submission" date="2017-09" db="EMBL/GenBank/DDBJ databases">
        <title>The Catabolism of 3,6-Dichlorosalicylic acid is Initiated by the Cytochrome P450 Monooxygenase DsmABC in Rhizorhabdus dicambivorans Ndbn-20.</title>
        <authorList>
            <person name="Na L."/>
        </authorList>
    </citation>
    <scope>NUCLEOTIDE SEQUENCE [LARGE SCALE GENOMIC DNA]</scope>
    <source>
        <strain evidence="14 15">Ndbn-20m</strain>
    </source>
</reference>
<dbReference type="InterPro" id="IPR036250">
    <property type="entry name" value="AcylCo_DH-like_C"/>
</dbReference>
<dbReference type="InterPro" id="IPR050741">
    <property type="entry name" value="Acyl-CoA_dehydrogenase"/>
</dbReference>
<evidence type="ECO:0000256" key="2">
    <source>
        <dbReference type="ARBA" id="ARBA00005102"/>
    </source>
</evidence>
<dbReference type="InterPro" id="IPR013786">
    <property type="entry name" value="AcylCoA_DH/ox_N"/>
</dbReference>
<sequence length="383" mass="41874">MSESSPWIDEELSLLQDGVRRFIERELLPVAPAWEHDHRVDLGSWKKAAEAGLLCAAIPQTYGGGGGTLGHEAIIQQELVRAGLGGSFAICHGLHSTIVAHYIHAYGTEEQKRRWLPAMARAELIGAIAMTEPGTGSDLQAIRTTAKREGDHYRLDGQKTFISNGQSATLILVVTRTGDAGAGGLSLLAVETDGAEGFRRGRNLEKLGMHGQDTSELFFDDVRVSVGNLLGGEEGKGFVQLMQQLAWERLSIALMATASMERAVKLTTEYVRERKVFGKPLIDFQNTQFVLADAKTQMTVGRSFVDSMMVKLLAKQLDPTTAAMGKLWCSETAFKVIDACQQLFGGYGYMTEYPIARLFADARVTRVYGGASEIMKLIISRDL</sequence>
<evidence type="ECO:0000256" key="6">
    <source>
        <dbReference type="ARBA" id="ARBA00023002"/>
    </source>
</evidence>
<dbReference type="Proteomes" id="UP000218934">
    <property type="component" value="Unassembled WGS sequence"/>
</dbReference>
<dbReference type="GO" id="GO:0003995">
    <property type="term" value="F:acyl-CoA dehydrogenase activity"/>
    <property type="evidence" value="ECO:0007669"/>
    <property type="project" value="InterPro"/>
</dbReference>
<dbReference type="Gene3D" id="1.10.540.10">
    <property type="entry name" value="Acyl-CoA dehydrogenase/oxidase, N-terminal domain"/>
    <property type="match status" value="1"/>
</dbReference>
<dbReference type="Pfam" id="PF02770">
    <property type="entry name" value="Acyl-CoA_dh_M"/>
    <property type="match status" value="1"/>
</dbReference>
<dbReference type="InterPro" id="IPR009075">
    <property type="entry name" value="AcylCo_DH/oxidase_C"/>
</dbReference>
<feature type="domain" description="Acyl-CoA dehydrogenase/oxidase N-terminal" evidence="13">
    <location>
        <begin position="10"/>
        <end position="123"/>
    </location>
</feature>
<feature type="domain" description="Acyl-CoA dehydrogenase/oxidase C-terminal" evidence="11">
    <location>
        <begin position="235"/>
        <end position="382"/>
    </location>
</feature>
<dbReference type="Gene3D" id="1.20.140.10">
    <property type="entry name" value="Butyryl-CoA Dehydrogenase, subunit A, domain 3"/>
    <property type="match status" value="1"/>
</dbReference>
<dbReference type="FunFam" id="1.20.140.10:FF:000001">
    <property type="entry name" value="Acyl-CoA dehydrogenase"/>
    <property type="match status" value="1"/>
</dbReference>
<evidence type="ECO:0000313" key="14">
    <source>
        <dbReference type="EMBL" id="PCE41351.1"/>
    </source>
</evidence>
<evidence type="ECO:0000313" key="15">
    <source>
        <dbReference type="Proteomes" id="UP000218934"/>
    </source>
</evidence>
<keyword evidence="4 10" id="KW-0285">Flavoprotein</keyword>
<feature type="domain" description="Acyl-CoA oxidase/dehydrogenase middle" evidence="12">
    <location>
        <begin position="127"/>
        <end position="222"/>
    </location>
</feature>
<accession>A0A2A4FVD1</accession>
<dbReference type="PANTHER" id="PTHR48083:SF20">
    <property type="entry name" value="LONG-CHAIN SPECIFIC ACYL-COA DEHYDROGENASE, MITOCHONDRIAL"/>
    <property type="match status" value="1"/>
</dbReference>
<organism evidence="14 15">
    <name type="scientific">Rhizorhabdus dicambivorans</name>
    <dbReference type="NCBI Taxonomy" id="1850238"/>
    <lineage>
        <taxon>Bacteria</taxon>
        <taxon>Pseudomonadati</taxon>
        <taxon>Pseudomonadota</taxon>
        <taxon>Alphaproteobacteria</taxon>
        <taxon>Sphingomonadales</taxon>
        <taxon>Sphingomonadaceae</taxon>
        <taxon>Rhizorhabdus</taxon>
    </lineage>
</organism>
<gene>
    <name evidence="14" type="ORF">COO09_16000</name>
</gene>
<evidence type="ECO:0000256" key="3">
    <source>
        <dbReference type="ARBA" id="ARBA00009347"/>
    </source>
</evidence>
<dbReference type="Pfam" id="PF00441">
    <property type="entry name" value="Acyl-CoA_dh_1"/>
    <property type="match status" value="1"/>
</dbReference>
<dbReference type="InterPro" id="IPR006091">
    <property type="entry name" value="Acyl-CoA_Oxase/DH_mid-dom"/>
</dbReference>
<protein>
    <recommendedName>
        <fullName evidence="8">Acyl-[acyl-carrier-protein] dehydrogenase MbtN</fullName>
    </recommendedName>
    <alternativeName>
        <fullName evidence="9">Mycobactin synthase protein N</fullName>
    </alternativeName>
</protein>
<dbReference type="RefSeq" id="WP_066964818.1">
    <property type="nucleotide sequence ID" value="NZ_CP023449.1"/>
</dbReference>
<evidence type="ECO:0000256" key="5">
    <source>
        <dbReference type="ARBA" id="ARBA00022827"/>
    </source>
</evidence>
<dbReference type="InterPro" id="IPR009100">
    <property type="entry name" value="AcylCoA_DH/oxidase_NM_dom_sf"/>
</dbReference>
<dbReference type="GO" id="GO:0005737">
    <property type="term" value="C:cytoplasm"/>
    <property type="evidence" value="ECO:0007669"/>
    <property type="project" value="TreeGrafter"/>
</dbReference>
<dbReference type="FunFam" id="2.40.110.10:FF:000002">
    <property type="entry name" value="Acyl-CoA dehydrogenase fadE12"/>
    <property type="match status" value="1"/>
</dbReference>
<evidence type="ECO:0000256" key="8">
    <source>
        <dbReference type="ARBA" id="ARBA00040394"/>
    </source>
</evidence>
<dbReference type="InterPro" id="IPR046373">
    <property type="entry name" value="Acyl-CoA_Oxase/DH_mid-dom_sf"/>
</dbReference>
<dbReference type="SUPFAM" id="SSF47203">
    <property type="entry name" value="Acyl-CoA dehydrogenase C-terminal domain-like"/>
    <property type="match status" value="1"/>
</dbReference>
<evidence type="ECO:0000256" key="10">
    <source>
        <dbReference type="RuleBase" id="RU362125"/>
    </source>
</evidence>
<dbReference type="SUPFAM" id="SSF56645">
    <property type="entry name" value="Acyl-CoA dehydrogenase NM domain-like"/>
    <property type="match status" value="1"/>
</dbReference>
<dbReference type="OrthoDB" id="9780544at2"/>
<evidence type="ECO:0000256" key="7">
    <source>
        <dbReference type="ARBA" id="ARBA00037085"/>
    </source>
</evidence>
<dbReference type="GO" id="GO:0033539">
    <property type="term" value="P:fatty acid beta-oxidation using acyl-CoA dehydrogenase"/>
    <property type="evidence" value="ECO:0007669"/>
    <property type="project" value="TreeGrafter"/>
</dbReference>
<dbReference type="Pfam" id="PF02771">
    <property type="entry name" value="Acyl-CoA_dh_N"/>
    <property type="match status" value="1"/>
</dbReference>
<comment type="caution">
    <text evidence="14">The sequence shown here is derived from an EMBL/GenBank/DDBJ whole genome shotgun (WGS) entry which is preliminary data.</text>
</comment>
<dbReference type="InterPro" id="IPR037069">
    <property type="entry name" value="AcylCoA_DH/ox_N_sf"/>
</dbReference>
<evidence type="ECO:0000256" key="1">
    <source>
        <dbReference type="ARBA" id="ARBA00001974"/>
    </source>
</evidence>
<evidence type="ECO:0000256" key="9">
    <source>
        <dbReference type="ARBA" id="ARBA00042660"/>
    </source>
</evidence>
<dbReference type="AlphaFoldDB" id="A0A2A4FVD1"/>
<dbReference type="EMBL" id="NWUF01000016">
    <property type="protein sequence ID" value="PCE41351.1"/>
    <property type="molecule type" value="Genomic_DNA"/>
</dbReference>
<dbReference type="GO" id="GO:0050660">
    <property type="term" value="F:flavin adenine dinucleotide binding"/>
    <property type="evidence" value="ECO:0007669"/>
    <property type="project" value="InterPro"/>
</dbReference>
<keyword evidence="5 10" id="KW-0274">FAD</keyword>
<dbReference type="PROSITE" id="PS00073">
    <property type="entry name" value="ACYL_COA_DH_2"/>
    <property type="match status" value="1"/>
</dbReference>
<dbReference type="KEGG" id="rdi:CMV14_10080"/>
<evidence type="ECO:0000259" key="11">
    <source>
        <dbReference type="Pfam" id="PF00441"/>
    </source>
</evidence>
<comment type="cofactor">
    <cofactor evidence="1 10">
        <name>FAD</name>
        <dbReference type="ChEBI" id="CHEBI:57692"/>
    </cofactor>
</comment>
<keyword evidence="15" id="KW-1185">Reference proteome</keyword>
<dbReference type="InterPro" id="IPR006089">
    <property type="entry name" value="Acyl-CoA_DH_CS"/>
</dbReference>
<dbReference type="Gene3D" id="2.40.110.10">
    <property type="entry name" value="Butyryl-CoA Dehydrogenase, subunit A, domain 2"/>
    <property type="match status" value="1"/>
</dbReference>
<dbReference type="PANTHER" id="PTHR48083">
    <property type="entry name" value="MEDIUM-CHAIN SPECIFIC ACYL-COA DEHYDROGENASE, MITOCHONDRIAL-RELATED"/>
    <property type="match status" value="1"/>
</dbReference>
<keyword evidence="6 10" id="KW-0560">Oxidoreductase</keyword>
<evidence type="ECO:0000259" key="12">
    <source>
        <dbReference type="Pfam" id="PF02770"/>
    </source>
</evidence>
<comment type="pathway">
    <text evidence="2">Siderophore biosynthesis; mycobactin biosynthesis.</text>
</comment>
<proteinExistence type="inferred from homology"/>